<proteinExistence type="predicted"/>
<evidence type="ECO:0000313" key="3">
    <source>
        <dbReference type="Proteomes" id="UP000039021"/>
    </source>
</evidence>
<feature type="compositionally biased region" description="Gly residues" evidence="1">
    <location>
        <begin position="10"/>
        <end position="21"/>
    </location>
</feature>
<dbReference type="Proteomes" id="UP000039021">
    <property type="component" value="Unassembled WGS sequence"/>
</dbReference>
<name>A0A916P8T0_MYCTX</name>
<evidence type="ECO:0000256" key="1">
    <source>
        <dbReference type="SAM" id="MobiDB-lite"/>
    </source>
</evidence>
<evidence type="ECO:0000313" key="2">
    <source>
        <dbReference type="EMBL" id="COZ23760.1"/>
    </source>
</evidence>
<dbReference type="EMBL" id="CSBK01001863">
    <property type="protein sequence ID" value="COZ23760.1"/>
    <property type="molecule type" value="Genomic_DNA"/>
</dbReference>
<feature type="region of interest" description="Disordered" evidence="1">
    <location>
        <begin position="1"/>
        <end position="21"/>
    </location>
</feature>
<organism evidence="2 3">
    <name type="scientific">Mycobacterium tuberculosis</name>
    <dbReference type="NCBI Taxonomy" id="1773"/>
    <lineage>
        <taxon>Bacteria</taxon>
        <taxon>Bacillati</taxon>
        <taxon>Actinomycetota</taxon>
        <taxon>Actinomycetes</taxon>
        <taxon>Mycobacteriales</taxon>
        <taxon>Mycobacteriaceae</taxon>
        <taxon>Mycobacterium</taxon>
        <taxon>Mycobacterium tuberculosis complex</taxon>
    </lineage>
</organism>
<comment type="caution">
    <text evidence="2">The sequence shown here is derived from an EMBL/GenBank/DDBJ whole genome shotgun (WGS) entry which is preliminary data.</text>
</comment>
<sequence length="93" mass="9852">MDGDRQGVEGTPGGAGIPIGGGRLGDQTAIWPVLEGGLVKRFDLRAKDCRLGIDEPAFSWYGLGEIVDVDGIRRVHRGDDRQVIAGAGDCLHP</sequence>
<gene>
    <name evidence="2" type="ORF">ERS007739_03535</name>
</gene>
<accession>A0A916P8T0</accession>
<reference evidence="3" key="1">
    <citation type="submission" date="2015-03" db="EMBL/GenBank/DDBJ databases">
        <authorList>
            <consortium name="Pathogen Informatics"/>
        </authorList>
    </citation>
    <scope>NUCLEOTIDE SEQUENCE [LARGE SCALE GENOMIC DNA]</scope>
    <source>
        <strain evidence="3">N09902308</strain>
    </source>
</reference>
<protein>
    <submittedName>
        <fullName evidence="2">Uncharacterized protein</fullName>
    </submittedName>
</protein>
<dbReference type="AlphaFoldDB" id="A0A916P8T0"/>